<accession>A0ABT7WHC6</accession>
<protein>
    <submittedName>
        <fullName evidence="4">GNAT family N-acetyltransferase</fullName>
    </submittedName>
</protein>
<dbReference type="PROSITE" id="PS51186">
    <property type="entry name" value="GNAT"/>
    <property type="match status" value="1"/>
</dbReference>
<evidence type="ECO:0000256" key="2">
    <source>
        <dbReference type="ARBA" id="ARBA00023315"/>
    </source>
</evidence>
<dbReference type="InterPro" id="IPR016181">
    <property type="entry name" value="Acyl_CoA_acyltransferase"/>
</dbReference>
<organism evidence="4 5">
    <name type="scientific">Robiginitalea aurantiaca</name>
    <dbReference type="NCBI Taxonomy" id="3056915"/>
    <lineage>
        <taxon>Bacteria</taxon>
        <taxon>Pseudomonadati</taxon>
        <taxon>Bacteroidota</taxon>
        <taxon>Flavobacteriia</taxon>
        <taxon>Flavobacteriales</taxon>
        <taxon>Flavobacteriaceae</taxon>
        <taxon>Robiginitalea</taxon>
    </lineage>
</organism>
<reference evidence="4" key="1">
    <citation type="submission" date="2023-06" db="EMBL/GenBank/DDBJ databases">
        <title>Robiginitalea aurantiacus sp. nov. and Algoriphagus sediminis sp. nov., isolated from coastal sediment.</title>
        <authorList>
            <person name="Zhou Z.Y."/>
            <person name="An J."/>
            <person name="Jia Y.W."/>
            <person name="Du Z.J."/>
        </authorList>
    </citation>
    <scope>NUCLEOTIDE SEQUENCE</scope>
    <source>
        <strain evidence="4">M39</strain>
    </source>
</reference>
<keyword evidence="2" id="KW-0012">Acyltransferase</keyword>
<dbReference type="RefSeq" id="WP_289725695.1">
    <property type="nucleotide sequence ID" value="NZ_JAUDUY010000008.1"/>
</dbReference>
<dbReference type="Pfam" id="PF00583">
    <property type="entry name" value="Acetyltransf_1"/>
    <property type="match status" value="1"/>
</dbReference>
<sequence length="159" mass="18242">MKVSIRKATLDDIPILKVFEQGLISDERPFDATIRPDPVHYYDLKALITDSKTCFLIAFEGDEILASGYATRKIPRPYLDHKAFAYFGFMYTRPEYRGLGINGMIVKALKEWSVDRGLHEMRLTVYPGNQPAIRAYEKVGFTSHLVEMRFREGETDSGK</sequence>
<dbReference type="InterPro" id="IPR000182">
    <property type="entry name" value="GNAT_dom"/>
</dbReference>
<name>A0ABT7WHC6_9FLAO</name>
<proteinExistence type="predicted"/>
<dbReference type="Gene3D" id="3.40.630.30">
    <property type="match status" value="1"/>
</dbReference>
<keyword evidence="1" id="KW-0808">Transferase</keyword>
<dbReference type="PANTHER" id="PTHR43877">
    <property type="entry name" value="AMINOALKYLPHOSPHONATE N-ACETYLTRANSFERASE-RELATED-RELATED"/>
    <property type="match status" value="1"/>
</dbReference>
<keyword evidence="5" id="KW-1185">Reference proteome</keyword>
<dbReference type="CDD" id="cd04301">
    <property type="entry name" value="NAT_SF"/>
    <property type="match status" value="1"/>
</dbReference>
<dbReference type="InterPro" id="IPR050832">
    <property type="entry name" value="Bact_Acetyltransf"/>
</dbReference>
<evidence type="ECO:0000259" key="3">
    <source>
        <dbReference type="PROSITE" id="PS51186"/>
    </source>
</evidence>
<evidence type="ECO:0000313" key="5">
    <source>
        <dbReference type="Proteomes" id="UP001174839"/>
    </source>
</evidence>
<dbReference type="EMBL" id="JAUDUY010000008">
    <property type="protein sequence ID" value="MDM9632328.1"/>
    <property type="molecule type" value="Genomic_DNA"/>
</dbReference>
<evidence type="ECO:0000256" key="1">
    <source>
        <dbReference type="ARBA" id="ARBA00022679"/>
    </source>
</evidence>
<dbReference type="Proteomes" id="UP001174839">
    <property type="component" value="Unassembled WGS sequence"/>
</dbReference>
<gene>
    <name evidence="4" type="ORF">QU605_12655</name>
</gene>
<feature type="domain" description="N-acetyltransferase" evidence="3">
    <location>
        <begin position="3"/>
        <end position="159"/>
    </location>
</feature>
<dbReference type="PANTHER" id="PTHR43877:SF2">
    <property type="entry name" value="AMINOALKYLPHOSPHONATE N-ACETYLTRANSFERASE-RELATED"/>
    <property type="match status" value="1"/>
</dbReference>
<comment type="caution">
    <text evidence="4">The sequence shown here is derived from an EMBL/GenBank/DDBJ whole genome shotgun (WGS) entry which is preliminary data.</text>
</comment>
<evidence type="ECO:0000313" key="4">
    <source>
        <dbReference type="EMBL" id="MDM9632328.1"/>
    </source>
</evidence>
<dbReference type="SUPFAM" id="SSF55729">
    <property type="entry name" value="Acyl-CoA N-acyltransferases (Nat)"/>
    <property type="match status" value="1"/>
</dbReference>